<name>A0A1M5SQ12_9BACT</name>
<dbReference type="RefSeq" id="WP_234946790.1">
    <property type="nucleotide sequence ID" value="NZ_FQXN01000003.1"/>
</dbReference>
<sequence length="220" mass="25757">MEIVRFFLLVLMVLIAGVAIFSRKPFNSFIFRTILSILAVGLYVVYLAPDVALAEAMLGALLTTFIYLLAFKIHSEVKVGILILPIFCEKYQSMYKGIVPEILELFAKQQNYKIKYIELKNMDEMLEYLNESRIDIGICYNGDFEILEVPVYDYNGDEKNYFEVLELMKSENNLSELKKLKHFNLSFCFSDKNSIIYEEFEQFYSKRTIDEIINKYLGRL</sequence>
<evidence type="ECO:0000256" key="1">
    <source>
        <dbReference type="ARBA" id="ARBA00004651"/>
    </source>
</evidence>
<dbReference type="Proteomes" id="UP000242592">
    <property type="component" value="Unassembled WGS sequence"/>
</dbReference>
<comment type="subcellular location">
    <subcellularLocation>
        <location evidence="1">Cell membrane</location>
        <topology evidence="1">Multi-pass membrane protein</topology>
    </subcellularLocation>
</comment>
<dbReference type="SUPFAM" id="SSF53850">
    <property type="entry name" value="Periplasmic binding protein-like II"/>
    <property type="match status" value="1"/>
</dbReference>
<dbReference type="STRING" id="1123380.SAMN02745199_1009"/>
<evidence type="ECO:0000256" key="4">
    <source>
        <dbReference type="ARBA" id="ARBA00022989"/>
    </source>
</evidence>
<dbReference type="InterPro" id="IPR025383">
    <property type="entry name" value="MrpA_C/MbhD"/>
</dbReference>
<reference evidence="9" key="1">
    <citation type="submission" date="2016-11" db="EMBL/GenBank/DDBJ databases">
        <authorList>
            <person name="Varghese N."/>
            <person name="Submissions S."/>
        </authorList>
    </citation>
    <scope>NUCLEOTIDE SEQUENCE [LARGE SCALE GENOMIC DNA]</scope>
    <source>
        <strain evidence="9">DSM 15807</strain>
    </source>
</reference>
<organism evidence="8 9">
    <name type="scientific">Thermosipho atlanticus DSM 15807</name>
    <dbReference type="NCBI Taxonomy" id="1123380"/>
    <lineage>
        <taxon>Bacteria</taxon>
        <taxon>Thermotogati</taxon>
        <taxon>Thermotogota</taxon>
        <taxon>Thermotogae</taxon>
        <taxon>Thermotogales</taxon>
        <taxon>Fervidobacteriaceae</taxon>
        <taxon>Thermosipho</taxon>
    </lineage>
</organism>
<feature type="domain" description="MrpA C-terminal/MbhD" evidence="7">
    <location>
        <begin position="10"/>
        <end position="72"/>
    </location>
</feature>
<evidence type="ECO:0000256" key="2">
    <source>
        <dbReference type="ARBA" id="ARBA00022475"/>
    </source>
</evidence>
<evidence type="ECO:0000256" key="3">
    <source>
        <dbReference type="ARBA" id="ARBA00022692"/>
    </source>
</evidence>
<keyword evidence="2" id="KW-1003">Cell membrane</keyword>
<evidence type="ECO:0000313" key="9">
    <source>
        <dbReference type="Proteomes" id="UP000242592"/>
    </source>
</evidence>
<dbReference type="Gene3D" id="3.40.190.10">
    <property type="entry name" value="Periplasmic binding protein-like II"/>
    <property type="match status" value="1"/>
</dbReference>
<keyword evidence="3 6" id="KW-0812">Transmembrane</keyword>
<keyword evidence="5 6" id="KW-0472">Membrane</keyword>
<proteinExistence type="predicted"/>
<dbReference type="GO" id="GO:0005886">
    <property type="term" value="C:plasma membrane"/>
    <property type="evidence" value="ECO:0007669"/>
    <property type="project" value="UniProtKB-SubCell"/>
</dbReference>
<evidence type="ECO:0000256" key="6">
    <source>
        <dbReference type="SAM" id="Phobius"/>
    </source>
</evidence>
<evidence type="ECO:0000313" key="8">
    <source>
        <dbReference type="EMBL" id="SHH40654.1"/>
    </source>
</evidence>
<protein>
    <submittedName>
        <fullName evidence="8">Putative multicomponent Na+:H+ antiporter subunit B</fullName>
    </submittedName>
</protein>
<dbReference type="EMBL" id="FQXN01000003">
    <property type="protein sequence ID" value="SHH40654.1"/>
    <property type="molecule type" value="Genomic_DNA"/>
</dbReference>
<feature type="transmembrane region" description="Helical" evidence="6">
    <location>
        <begin position="52"/>
        <end position="71"/>
    </location>
</feature>
<evidence type="ECO:0000259" key="7">
    <source>
        <dbReference type="Pfam" id="PF13244"/>
    </source>
</evidence>
<dbReference type="AlphaFoldDB" id="A0A1M5SQ12"/>
<accession>A0A1M5SQ12</accession>
<gene>
    <name evidence="8" type="ORF">SAMN02745199_1009</name>
</gene>
<evidence type="ECO:0000256" key="5">
    <source>
        <dbReference type="ARBA" id="ARBA00023136"/>
    </source>
</evidence>
<feature type="transmembrane region" description="Helical" evidence="6">
    <location>
        <begin position="6"/>
        <end position="22"/>
    </location>
</feature>
<keyword evidence="9" id="KW-1185">Reference proteome</keyword>
<dbReference type="Pfam" id="PF13244">
    <property type="entry name" value="MbhD"/>
    <property type="match status" value="1"/>
</dbReference>
<feature type="transmembrane region" description="Helical" evidence="6">
    <location>
        <begin position="29"/>
        <end position="46"/>
    </location>
</feature>
<keyword evidence="4 6" id="KW-1133">Transmembrane helix</keyword>